<evidence type="ECO:0000313" key="5">
    <source>
        <dbReference type="EMBL" id="GAH27091.1"/>
    </source>
</evidence>
<gene>
    <name evidence="5" type="ORF">S03H2_05591</name>
</gene>
<feature type="transmembrane region" description="Helical" evidence="3">
    <location>
        <begin position="48"/>
        <end position="66"/>
    </location>
</feature>
<feature type="domain" description="P-type ATPase A" evidence="4">
    <location>
        <begin position="174"/>
        <end position="223"/>
    </location>
</feature>
<dbReference type="PANTHER" id="PTHR43520">
    <property type="entry name" value="ATP7, ISOFORM B"/>
    <property type="match status" value="1"/>
</dbReference>
<dbReference type="InterPro" id="IPR008250">
    <property type="entry name" value="ATPase_P-typ_transduc_dom_A_sf"/>
</dbReference>
<dbReference type="GO" id="GO:0055070">
    <property type="term" value="P:copper ion homeostasis"/>
    <property type="evidence" value="ECO:0007669"/>
    <property type="project" value="TreeGrafter"/>
</dbReference>
<keyword evidence="3" id="KW-0472">Membrane</keyword>
<dbReference type="PANTHER" id="PTHR43520:SF8">
    <property type="entry name" value="P-TYPE CU(+) TRANSPORTER"/>
    <property type="match status" value="1"/>
</dbReference>
<dbReference type="AlphaFoldDB" id="X1E1E4"/>
<feature type="transmembrane region" description="Helical" evidence="3">
    <location>
        <begin position="136"/>
        <end position="156"/>
    </location>
</feature>
<feature type="transmembrane region" description="Helical" evidence="3">
    <location>
        <begin position="72"/>
        <end position="90"/>
    </location>
</feature>
<keyword evidence="3" id="KW-0812">Transmembrane</keyword>
<dbReference type="InterPro" id="IPR059000">
    <property type="entry name" value="ATPase_P-type_domA"/>
</dbReference>
<keyword evidence="3" id="KW-1133">Transmembrane helix</keyword>
<comment type="caution">
    <text evidence="5">The sequence shown here is derived from an EMBL/GenBank/DDBJ whole genome shotgun (WGS) entry which is preliminary data.</text>
</comment>
<organism evidence="5">
    <name type="scientific">marine sediment metagenome</name>
    <dbReference type="NCBI Taxonomy" id="412755"/>
    <lineage>
        <taxon>unclassified sequences</taxon>
        <taxon>metagenomes</taxon>
        <taxon>ecological metagenomes</taxon>
    </lineage>
</organism>
<keyword evidence="1" id="KW-0479">Metal-binding</keyword>
<evidence type="ECO:0000259" key="4">
    <source>
        <dbReference type="Pfam" id="PF00122"/>
    </source>
</evidence>
<dbReference type="EMBL" id="BARU01002349">
    <property type="protein sequence ID" value="GAH27091.1"/>
    <property type="molecule type" value="Genomic_DNA"/>
</dbReference>
<dbReference type="SUPFAM" id="SSF81653">
    <property type="entry name" value="Calcium ATPase, transduction domain A"/>
    <property type="match status" value="1"/>
</dbReference>
<dbReference type="GO" id="GO:0043682">
    <property type="term" value="F:P-type divalent copper transporter activity"/>
    <property type="evidence" value="ECO:0007669"/>
    <property type="project" value="TreeGrafter"/>
</dbReference>
<feature type="non-terminal residue" evidence="5">
    <location>
        <position position="1"/>
    </location>
</feature>
<name>X1E1E4_9ZZZZ</name>
<dbReference type="GO" id="GO:0016020">
    <property type="term" value="C:membrane"/>
    <property type="evidence" value="ECO:0007669"/>
    <property type="project" value="TreeGrafter"/>
</dbReference>
<sequence>VEYTEETELADLRRAVREAGHKLGLEAATLEDVTTAAQRELRGVRNRFIFAAILASSIMALMWAPSFAGKSYLLWALATPVQFWAGWRFYRGAWGALRHKTADMNTLVAVGTSAAYFYSMIAVLSRGLFATAEVELGLYFDTSAMIITLILLGRFLETRARGQTSEAIKKLIGLNPKTALVIRDGEEGEISVEDVQVGDLVLVRPGERVPVDGIIRDGYSSIERLYP</sequence>
<evidence type="ECO:0000256" key="2">
    <source>
        <dbReference type="ARBA" id="ARBA00022967"/>
    </source>
</evidence>
<protein>
    <recommendedName>
        <fullName evidence="4">P-type ATPase A domain-containing protein</fullName>
    </recommendedName>
</protein>
<reference evidence="5" key="1">
    <citation type="journal article" date="2014" name="Front. Microbiol.">
        <title>High frequency of phylogenetically diverse reductive dehalogenase-homologous genes in deep subseafloor sedimentary metagenomes.</title>
        <authorList>
            <person name="Kawai M."/>
            <person name="Futagami T."/>
            <person name="Toyoda A."/>
            <person name="Takaki Y."/>
            <person name="Nishi S."/>
            <person name="Hori S."/>
            <person name="Arai W."/>
            <person name="Tsubouchi T."/>
            <person name="Morono Y."/>
            <person name="Uchiyama I."/>
            <person name="Ito T."/>
            <person name="Fujiyama A."/>
            <person name="Inagaki F."/>
            <person name="Takami H."/>
        </authorList>
    </citation>
    <scope>NUCLEOTIDE SEQUENCE</scope>
    <source>
        <strain evidence="5">Expedition CK06-06</strain>
    </source>
</reference>
<evidence type="ECO:0000256" key="3">
    <source>
        <dbReference type="SAM" id="Phobius"/>
    </source>
</evidence>
<evidence type="ECO:0000256" key="1">
    <source>
        <dbReference type="ARBA" id="ARBA00022723"/>
    </source>
</evidence>
<dbReference type="Pfam" id="PF00122">
    <property type="entry name" value="E1-E2_ATPase"/>
    <property type="match status" value="1"/>
</dbReference>
<feature type="transmembrane region" description="Helical" evidence="3">
    <location>
        <begin position="102"/>
        <end position="124"/>
    </location>
</feature>
<dbReference type="GO" id="GO:0005507">
    <property type="term" value="F:copper ion binding"/>
    <property type="evidence" value="ECO:0007669"/>
    <property type="project" value="TreeGrafter"/>
</dbReference>
<keyword evidence="2" id="KW-1278">Translocase</keyword>
<accession>X1E1E4</accession>
<proteinExistence type="predicted"/>
<dbReference type="Gene3D" id="2.70.150.10">
    <property type="entry name" value="Calcium-transporting ATPase, cytoplasmic transduction domain A"/>
    <property type="match status" value="1"/>
</dbReference>